<organism evidence="1 2">
    <name type="scientific">Gulo gulo</name>
    <name type="common">Wolverine</name>
    <name type="synonym">Gluton</name>
    <dbReference type="NCBI Taxonomy" id="48420"/>
    <lineage>
        <taxon>Eukaryota</taxon>
        <taxon>Metazoa</taxon>
        <taxon>Chordata</taxon>
        <taxon>Craniata</taxon>
        <taxon>Vertebrata</taxon>
        <taxon>Euteleostomi</taxon>
        <taxon>Mammalia</taxon>
        <taxon>Eutheria</taxon>
        <taxon>Laurasiatheria</taxon>
        <taxon>Carnivora</taxon>
        <taxon>Caniformia</taxon>
        <taxon>Musteloidea</taxon>
        <taxon>Mustelidae</taxon>
        <taxon>Guloninae</taxon>
        <taxon>Gulo</taxon>
    </lineage>
</organism>
<name>A0A9X9M4W3_GULGU</name>
<accession>A0A9X9M4W3</accession>
<dbReference type="AlphaFoldDB" id="A0A9X9M4W3"/>
<sequence length="84" mass="9775">DNRLRHAALEYRGFVWPFVLTRVVLKPAEKSHHGSYSSTIKKGQLRHCNRLLAMSLPGFCSEWSFHRESGQSKPQLKYSWKDGM</sequence>
<comment type="caution">
    <text evidence="1">The sequence shown here is derived from an EMBL/GenBank/DDBJ whole genome shotgun (WGS) entry which is preliminary data.</text>
</comment>
<evidence type="ECO:0000313" key="1">
    <source>
        <dbReference type="EMBL" id="VCX36625.1"/>
    </source>
</evidence>
<protein>
    <submittedName>
        <fullName evidence="1">Uncharacterized protein</fullName>
    </submittedName>
</protein>
<reference evidence="1 2" key="1">
    <citation type="submission" date="2018-10" db="EMBL/GenBank/DDBJ databases">
        <authorList>
            <person name="Ekblom R."/>
            <person name="Jareborg N."/>
        </authorList>
    </citation>
    <scope>NUCLEOTIDE SEQUENCE [LARGE SCALE GENOMIC DNA]</scope>
    <source>
        <tissue evidence="1">Muscle</tissue>
    </source>
</reference>
<dbReference type="EMBL" id="CYRY02042737">
    <property type="protein sequence ID" value="VCX36625.1"/>
    <property type="molecule type" value="Genomic_DNA"/>
</dbReference>
<gene>
    <name evidence="1" type="ORF">BN2614_LOCUS1</name>
</gene>
<keyword evidence="2" id="KW-1185">Reference proteome</keyword>
<evidence type="ECO:0000313" key="2">
    <source>
        <dbReference type="Proteomes" id="UP000269945"/>
    </source>
</evidence>
<proteinExistence type="predicted"/>
<dbReference type="Proteomes" id="UP000269945">
    <property type="component" value="Unassembled WGS sequence"/>
</dbReference>
<feature type="non-terminal residue" evidence="1">
    <location>
        <position position="84"/>
    </location>
</feature>